<comment type="caution">
    <text evidence="2">The sequence shown here is derived from an EMBL/GenBank/DDBJ whole genome shotgun (WGS) entry which is preliminary data.</text>
</comment>
<evidence type="ECO:0000313" key="3">
    <source>
        <dbReference type="Proteomes" id="UP001151760"/>
    </source>
</evidence>
<reference evidence="2" key="1">
    <citation type="journal article" date="2022" name="Int. J. Mol. Sci.">
        <title>Draft Genome of Tanacetum Coccineum: Genomic Comparison of Closely Related Tanacetum-Family Plants.</title>
        <authorList>
            <person name="Yamashiro T."/>
            <person name="Shiraishi A."/>
            <person name="Nakayama K."/>
            <person name="Satake H."/>
        </authorList>
    </citation>
    <scope>NUCLEOTIDE SEQUENCE</scope>
</reference>
<dbReference type="Pfam" id="PF07727">
    <property type="entry name" value="RVT_2"/>
    <property type="match status" value="1"/>
</dbReference>
<protein>
    <submittedName>
        <fullName evidence="2">Ribonuclease H-like domain-containing protein</fullName>
    </submittedName>
</protein>
<dbReference type="EMBL" id="BQNB010009411">
    <property type="protein sequence ID" value="GJS63162.1"/>
    <property type="molecule type" value="Genomic_DNA"/>
</dbReference>
<organism evidence="2 3">
    <name type="scientific">Tanacetum coccineum</name>
    <dbReference type="NCBI Taxonomy" id="301880"/>
    <lineage>
        <taxon>Eukaryota</taxon>
        <taxon>Viridiplantae</taxon>
        <taxon>Streptophyta</taxon>
        <taxon>Embryophyta</taxon>
        <taxon>Tracheophyta</taxon>
        <taxon>Spermatophyta</taxon>
        <taxon>Magnoliopsida</taxon>
        <taxon>eudicotyledons</taxon>
        <taxon>Gunneridae</taxon>
        <taxon>Pentapetalae</taxon>
        <taxon>asterids</taxon>
        <taxon>campanulids</taxon>
        <taxon>Asterales</taxon>
        <taxon>Asteraceae</taxon>
        <taxon>Asteroideae</taxon>
        <taxon>Anthemideae</taxon>
        <taxon>Anthemidinae</taxon>
        <taxon>Tanacetum</taxon>
    </lineage>
</organism>
<name>A0ABQ4XEC3_9ASTR</name>
<evidence type="ECO:0000313" key="2">
    <source>
        <dbReference type="EMBL" id="GJS63162.1"/>
    </source>
</evidence>
<evidence type="ECO:0000259" key="1">
    <source>
        <dbReference type="Pfam" id="PF07727"/>
    </source>
</evidence>
<feature type="domain" description="Reverse transcriptase Ty1/copia-type" evidence="1">
    <location>
        <begin position="214"/>
        <end position="288"/>
    </location>
</feature>
<proteinExistence type="predicted"/>
<dbReference type="InterPro" id="IPR013103">
    <property type="entry name" value="RVT_2"/>
</dbReference>
<reference evidence="2" key="2">
    <citation type="submission" date="2022-01" db="EMBL/GenBank/DDBJ databases">
        <authorList>
            <person name="Yamashiro T."/>
            <person name="Shiraishi A."/>
            <person name="Satake H."/>
            <person name="Nakayama K."/>
        </authorList>
    </citation>
    <scope>NUCLEOTIDE SEQUENCE</scope>
</reference>
<keyword evidence="3" id="KW-1185">Reference proteome</keyword>
<sequence>MKSPSDTFSKQLRDSAMITRQRVLYGEDEYELDDNATVISKLDESHRAVVTAGLNLSEISKLISSIEVTYVNDNGKGVHASIAVLQDLMDVKVMGIGKQVGDLYYFDRIQGFNGFASKNERASTSENDSVMFEGDVADIHDIEHIENVINQHVRRYVGNANFNSKNYCFTTELNKDFEQKTYWQACKEHHCIKAINKEMTALYDNDTWDITDLLNDIIVTGSNIHEIEKFKEFLKTRFMIKDLGKLIYFLVIEVVDTYNGICMSQRKYCLDLLFEFGLLACKPSAIPL</sequence>
<accession>A0ABQ4XEC3</accession>
<gene>
    <name evidence="2" type="ORF">Tco_0677726</name>
</gene>
<dbReference type="Proteomes" id="UP001151760">
    <property type="component" value="Unassembled WGS sequence"/>
</dbReference>